<keyword evidence="2" id="KW-0472">Membrane</keyword>
<evidence type="ECO:0000256" key="1">
    <source>
        <dbReference type="SAM" id="MobiDB-lite"/>
    </source>
</evidence>
<dbReference type="EMBL" id="FMHW01000002">
    <property type="protein sequence ID" value="SCL24476.1"/>
    <property type="molecule type" value="Genomic_DNA"/>
</dbReference>
<feature type="region of interest" description="Disordered" evidence="1">
    <location>
        <begin position="75"/>
        <end position="95"/>
    </location>
</feature>
<evidence type="ECO:0000313" key="3">
    <source>
        <dbReference type="EMBL" id="SCL24476.1"/>
    </source>
</evidence>
<keyword evidence="2" id="KW-1133">Transmembrane helix</keyword>
<dbReference type="Proteomes" id="UP000198959">
    <property type="component" value="Unassembled WGS sequence"/>
</dbReference>
<proteinExistence type="predicted"/>
<accession>A0A1C6S4S4</accession>
<dbReference type="AlphaFoldDB" id="A0A1C6S4S4"/>
<protein>
    <submittedName>
        <fullName evidence="3">Uncharacterized protein</fullName>
    </submittedName>
</protein>
<keyword evidence="4" id="KW-1185">Reference proteome</keyword>
<name>A0A1C6S4S4_9ACTN</name>
<reference evidence="4" key="1">
    <citation type="submission" date="2016-06" db="EMBL/GenBank/DDBJ databases">
        <authorList>
            <person name="Varghese N."/>
            <person name="Submissions Spin"/>
        </authorList>
    </citation>
    <scope>NUCLEOTIDE SEQUENCE [LARGE SCALE GENOMIC DNA]</scope>
    <source>
        <strain evidence="4">DSM 43817</strain>
    </source>
</reference>
<organism evidence="3 4">
    <name type="scientific">Micromonospora pallida</name>
    <dbReference type="NCBI Taxonomy" id="145854"/>
    <lineage>
        <taxon>Bacteria</taxon>
        <taxon>Bacillati</taxon>
        <taxon>Actinomycetota</taxon>
        <taxon>Actinomycetes</taxon>
        <taxon>Micromonosporales</taxon>
        <taxon>Micromonosporaceae</taxon>
        <taxon>Micromonospora</taxon>
    </lineage>
</organism>
<evidence type="ECO:0000256" key="2">
    <source>
        <dbReference type="SAM" id="Phobius"/>
    </source>
</evidence>
<evidence type="ECO:0000313" key="4">
    <source>
        <dbReference type="Proteomes" id="UP000198959"/>
    </source>
</evidence>
<dbReference type="STRING" id="145854.GA0074692_1775"/>
<feature type="transmembrane region" description="Helical" evidence="2">
    <location>
        <begin position="38"/>
        <end position="64"/>
    </location>
</feature>
<gene>
    <name evidence="3" type="ORF">GA0074692_1775</name>
</gene>
<sequence length="95" mass="9280">MIRAAVTALGAGAPLCAGVVLLATGAWRTALRILLDLLTAAGLLGLSGAPGWGALAGAASVVALRQLLWAALAAPPPAADGVPDPHDDPVSAARR</sequence>
<keyword evidence="2" id="KW-0812">Transmembrane</keyword>
<dbReference type="RefSeq" id="WP_091641527.1">
    <property type="nucleotide sequence ID" value="NZ_FMHW01000002.1"/>
</dbReference>